<name>A0A314YKT2_PRUYE</name>
<proteinExistence type="predicted"/>
<organism evidence="4 5">
    <name type="scientific">Prunus yedoensis var. nudiflora</name>
    <dbReference type="NCBI Taxonomy" id="2094558"/>
    <lineage>
        <taxon>Eukaryota</taxon>
        <taxon>Viridiplantae</taxon>
        <taxon>Streptophyta</taxon>
        <taxon>Embryophyta</taxon>
        <taxon>Tracheophyta</taxon>
        <taxon>Spermatophyta</taxon>
        <taxon>Magnoliopsida</taxon>
        <taxon>eudicotyledons</taxon>
        <taxon>Gunneridae</taxon>
        <taxon>Pentapetalae</taxon>
        <taxon>rosids</taxon>
        <taxon>fabids</taxon>
        <taxon>Rosales</taxon>
        <taxon>Rosaceae</taxon>
        <taxon>Amygdaloideae</taxon>
        <taxon>Amygdaleae</taxon>
        <taxon>Prunus</taxon>
    </lineage>
</organism>
<dbReference type="InterPro" id="IPR050145">
    <property type="entry name" value="Centrin_CML-like"/>
</dbReference>
<evidence type="ECO:0000256" key="1">
    <source>
        <dbReference type="ARBA" id="ARBA00022737"/>
    </source>
</evidence>
<dbReference type="GO" id="GO:0005509">
    <property type="term" value="F:calcium ion binding"/>
    <property type="evidence" value="ECO:0007669"/>
    <property type="project" value="InterPro"/>
</dbReference>
<protein>
    <recommendedName>
        <fullName evidence="3">EF-hand domain-containing protein</fullName>
    </recommendedName>
</protein>
<dbReference type="SMART" id="SM00054">
    <property type="entry name" value="EFh"/>
    <property type="match status" value="1"/>
</dbReference>
<dbReference type="PROSITE" id="PS00018">
    <property type="entry name" value="EF_HAND_1"/>
    <property type="match status" value="1"/>
</dbReference>
<dbReference type="Pfam" id="PF00036">
    <property type="entry name" value="EF-hand_1"/>
    <property type="match status" value="1"/>
</dbReference>
<gene>
    <name evidence="4" type="ORF">Pyn_22358</name>
</gene>
<keyword evidence="2" id="KW-0106">Calcium</keyword>
<feature type="domain" description="EF-hand" evidence="3">
    <location>
        <begin position="15"/>
        <end position="50"/>
    </location>
</feature>
<dbReference type="PROSITE" id="PS50222">
    <property type="entry name" value="EF_HAND_2"/>
    <property type="match status" value="1"/>
</dbReference>
<evidence type="ECO:0000256" key="2">
    <source>
        <dbReference type="ARBA" id="ARBA00022837"/>
    </source>
</evidence>
<dbReference type="Gene3D" id="1.10.238.10">
    <property type="entry name" value="EF-hand"/>
    <property type="match status" value="1"/>
</dbReference>
<dbReference type="Proteomes" id="UP000250321">
    <property type="component" value="Unassembled WGS sequence"/>
</dbReference>
<dbReference type="InterPro" id="IPR011992">
    <property type="entry name" value="EF-hand-dom_pair"/>
</dbReference>
<evidence type="ECO:0000313" key="5">
    <source>
        <dbReference type="Proteomes" id="UP000250321"/>
    </source>
</evidence>
<dbReference type="STRING" id="2094558.A0A314YKT2"/>
<keyword evidence="5" id="KW-1185">Reference proteome</keyword>
<dbReference type="PANTHER" id="PTHR23050">
    <property type="entry name" value="CALCIUM BINDING PROTEIN"/>
    <property type="match status" value="1"/>
</dbReference>
<dbReference type="OrthoDB" id="26525at2759"/>
<sequence>MAIISCLQVHPDQDMTVDEFKAWLRRFDSDHNGQISREELKEALHSLRVWFGWWRARQGMKQADCNKSGQIDNPKEFEKLVSFAQQRLGMKILENNCW</sequence>
<comment type="caution">
    <text evidence="4">The sequence shown here is derived from an EMBL/GenBank/DDBJ whole genome shotgun (WGS) entry which is preliminary data.</text>
</comment>
<accession>A0A314YKT2</accession>
<dbReference type="EMBL" id="PJQY01001032">
    <property type="protein sequence ID" value="PQQ05899.1"/>
    <property type="molecule type" value="Genomic_DNA"/>
</dbReference>
<evidence type="ECO:0000259" key="3">
    <source>
        <dbReference type="PROSITE" id="PS50222"/>
    </source>
</evidence>
<reference evidence="4 5" key="1">
    <citation type="submission" date="2018-02" db="EMBL/GenBank/DDBJ databases">
        <title>Draft genome of wild Prunus yedoensis var. nudiflora.</title>
        <authorList>
            <person name="Baek S."/>
            <person name="Kim J.-H."/>
            <person name="Choi K."/>
            <person name="Kim G.-B."/>
            <person name="Cho A."/>
            <person name="Jang H."/>
            <person name="Shin C.-H."/>
            <person name="Yu H.-J."/>
            <person name="Mun J.-H."/>
        </authorList>
    </citation>
    <scope>NUCLEOTIDE SEQUENCE [LARGE SCALE GENOMIC DNA]</scope>
    <source>
        <strain evidence="5">cv. Jeju island</strain>
        <tissue evidence="4">Leaf</tissue>
    </source>
</reference>
<dbReference type="InterPro" id="IPR018247">
    <property type="entry name" value="EF_Hand_1_Ca_BS"/>
</dbReference>
<keyword evidence="1" id="KW-0677">Repeat</keyword>
<dbReference type="AlphaFoldDB" id="A0A314YKT2"/>
<dbReference type="InterPro" id="IPR002048">
    <property type="entry name" value="EF_hand_dom"/>
</dbReference>
<dbReference type="SUPFAM" id="SSF47473">
    <property type="entry name" value="EF-hand"/>
    <property type="match status" value="1"/>
</dbReference>
<evidence type="ECO:0000313" key="4">
    <source>
        <dbReference type="EMBL" id="PQQ05899.1"/>
    </source>
</evidence>
<dbReference type="CDD" id="cd00051">
    <property type="entry name" value="EFh"/>
    <property type="match status" value="1"/>
</dbReference>